<protein>
    <recommendedName>
        <fullName evidence="3">M23ase beta-sheet core domain-containing protein</fullName>
    </recommendedName>
</protein>
<dbReference type="InterPro" id="IPR050570">
    <property type="entry name" value="Cell_wall_metabolism_enzyme"/>
</dbReference>
<feature type="domain" description="M23ase beta-sheet core" evidence="3">
    <location>
        <begin position="49"/>
        <end position="141"/>
    </location>
</feature>
<keyword evidence="5" id="KW-1185">Reference proteome</keyword>
<sequence length="300" mass="31289">MRTPVLAIVLLVPLLLVPRVAAADGLALAPPVEGASVRAFEDVGRYEKGHRGVDLSADVGVRVRAAAEGRVHFAGSVAGVPTLSIDHGNGWRTTYQPVLASVSRGEAVEQGQVVGSLGAGHCVPRACLHWGLTDGTRYADPMAYLTTPEIRLVPHGTEPVPPPPVLGAATAAGPVGGLPVRGRHTSPFGMRRHPVTGVWKLHDGTDLAAACGTPVVAPSPGTVTRAYFHAAYGWRVFVDHGGGLVTAYNHLPGLEVRPGVVLRAGQRLGVVGNTGLSTGCHLHWMAWQAGRLIDPLTLVT</sequence>
<evidence type="ECO:0000256" key="1">
    <source>
        <dbReference type="ARBA" id="ARBA00022729"/>
    </source>
</evidence>
<dbReference type="Proteomes" id="UP000188235">
    <property type="component" value="Chromosome"/>
</dbReference>
<feature type="signal peptide" evidence="2">
    <location>
        <begin position="1"/>
        <end position="22"/>
    </location>
</feature>
<dbReference type="AlphaFoldDB" id="A0A1Q2CUD1"/>
<evidence type="ECO:0000313" key="4">
    <source>
        <dbReference type="EMBL" id="AQP49713.1"/>
    </source>
</evidence>
<dbReference type="Gene3D" id="2.70.70.10">
    <property type="entry name" value="Glucose Permease (Domain IIA)"/>
    <property type="match status" value="2"/>
</dbReference>
<evidence type="ECO:0000259" key="3">
    <source>
        <dbReference type="Pfam" id="PF01551"/>
    </source>
</evidence>
<organism evidence="4 5">
    <name type="scientific">Tessaracoccus flavescens</name>
    <dbReference type="NCBI Taxonomy" id="399497"/>
    <lineage>
        <taxon>Bacteria</taxon>
        <taxon>Bacillati</taxon>
        <taxon>Actinomycetota</taxon>
        <taxon>Actinomycetes</taxon>
        <taxon>Propionibacteriales</taxon>
        <taxon>Propionibacteriaceae</taxon>
        <taxon>Tessaracoccus</taxon>
    </lineage>
</organism>
<dbReference type="STRING" id="399497.BW733_01565"/>
<evidence type="ECO:0000256" key="2">
    <source>
        <dbReference type="SAM" id="SignalP"/>
    </source>
</evidence>
<gene>
    <name evidence="4" type="ORF">BW733_01565</name>
</gene>
<dbReference type="KEGG" id="tfa:BW733_01565"/>
<feature type="domain" description="M23ase beta-sheet core" evidence="3">
    <location>
        <begin position="201"/>
        <end position="295"/>
    </location>
</feature>
<dbReference type="RefSeq" id="WP_161490102.1">
    <property type="nucleotide sequence ID" value="NZ_CP019607.1"/>
</dbReference>
<dbReference type="CDD" id="cd12797">
    <property type="entry name" value="M23_peptidase"/>
    <property type="match status" value="2"/>
</dbReference>
<dbReference type="EMBL" id="CP019607">
    <property type="protein sequence ID" value="AQP49713.1"/>
    <property type="molecule type" value="Genomic_DNA"/>
</dbReference>
<feature type="chain" id="PRO_5038794986" description="M23ase beta-sheet core domain-containing protein" evidence="2">
    <location>
        <begin position="23"/>
        <end position="300"/>
    </location>
</feature>
<dbReference type="PANTHER" id="PTHR21666:SF289">
    <property type="entry name" value="L-ALA--D-GLU ENDOPEPTIDASE"/>
    <property type="match status" value="1"/>
</dbReference>
<dbReference type="GO" id="GO:0004222">
    <property type="term" value="F:metalloendopeptidase activity"/>
    <property type="evidence" value="ECO:0007669"/>
    <property type="project" value="TreeGrafter"/>
</dbReference>
<dbReference type="InterPro" id="IPR016047">
    <property type="entry name" value="M23ase_b-sheet_dom"/>
</dbReference>
<dbReference type="SUPFAM" id="SSF51261">
    <property type="entry name" value="Duplicated hybrid motif"/>
    <property type="match status" value="2"/>
</dbReference>
<dbReference type="InterPro" id="IPR011055">
    <property type="entry name" value="Dup_hybrid_motif"/>
</dbReference>
<evidence type="ECO:0000313" key="5">
    <source>
        <dbReference type="Proteomes" id="UP000188235"/>
    </source>
</evidence>
<dbReference type="PANTHER" id="PTHR21666">
    <property type="entry name" value="PEPTIDASE-RELATED"/>
    <property type="match status" value="1"/>
</dbReference>
<dbReference type="Pfam" id="PF01551">
    <property type="entry name" value="Peptidase_M23"/>
    <property type="match status" value="2"/>
</dbReference>
<keyword evidence="1 2" id="KW-0732">Signal</keyword>
<name>A0A1Q2CUD1_9ACTN</name>
<accession>A0A1Q2CUD1</accession>
<proteinExistence type="predicted"/>
<reference evidence="4 5" key="1">
    <citation type="journal article" date="2008" name="Int. J. Syst. Evol. Microbiol.">
        <title>Tessaracoccus flavescens sp. nov., isolated from marine sediment.</title>
        <authorList>
            <person name="Lee D.W."/>
            <person name="Lee S.D."/>
        </authorList>
    </citation>
    <scope>NUCLEOTIDE SEQUENCE [LARGE SCALE GENOMIC DNA]</scope>
    <source>
        <strain evidence="4 5">SST-39T</strain>
    </source>
</reference>